<keyword evidence="2" id="KW-1185">Reference proteome</keyword>
<gene>
    <name evidence="1" type="ORF">PIB30_007214</name>
</gene>
<dbReference type="EMBL" id="JASCZI010151050">
    <property type="protein sequence ID" value="MED6167899.1"/>
    <property type="molecule type" value="Genomic_DNA"/>
</dbReference>
<dbReference type="CDD" id="cd04481">
    <property type="entry name" value="RPA1_DBD_B_like"/>
    <property type="match status" value="1"/>
</dbReference>
<sequence length="172" mass="19748">MAEMFDLLTDVHQPNMHWTIQDNQGGRIHASIPKRLIILVDEVVGIEDPRDLVTSLGKETKRMAINLQDIEKNTIRCILFGTCVDELTPLMAEERAEQLIVILQFFRVNRWDEKTSVQSHFDISKVCCDPALKEIRDFLNSMLILAQPAQSHYSDAVIEQWTEDRGTEAWPG</sequence>
<proteinExistence type="predicted"/>
<dbReference type="Gene3D" id="2.40.50.140">
    <property type="entry name" value="Nucleic acid-binding proteins"/>
    <property type="match status" value="1"/>
</dbReference>
<accession>A0ABU6V3I8</accession>
<organism evidence="1 2">
    <name type="scientific">Stylosanthes scabra</name>
    <dbReference type="NCBI Taxonomy" id="79078"/>
    <lineage>
        <taxon>Eukaryota</taxon>
        <taxon>Viridiplantae</taxon>
        <taxon>Streptophyta</taxon>
        <taxon>Embryophyta</taxon>
        <taxon>Tracheophyta</taxon>
        <taxon>Spermatophyta</taxon>
        <taxon>Magnoliopsida</taxon>
        <taxon>eudicotyledons</taxon>
        <taxon>Gunneridae</taxon>
        <taxon>Pentapetalae</taxon>
        <taxon>rosids</taxon>
        <taxon>fabids</taxon>
        <taxon>Fabales</taxon>
        <taxon>Fabaceae</taxon>
        <taxon>Papilionoideae</taxon>
        <taxon>50 kb inversion clade</taxon>
        <taxon>dalbergioids sensu lato</taxon>
        <taxon>Dalbergieae</taxon>
        <taxon>Pterocarpus clade</taxon>
        <taxon>Stylosanthes</taxon>
    </lineage>
</organism>
<dbReference type="Proteomes" id="UP001341840">
    <property type="component" value="Unassembled WGS sequence"/>
</dbReference>
<dbReference type="InterPro" id="IPR012340">
    <property type="entry name" value="NA-bd_OB-fold"/>
</dbReference>
<comment type="caution">
    <text evidence="1">The sequence shown here is derived from an EMBL/GenBank/DDBJ whole genome shotgun (WGS) entry which is preliminary data.</text>
</comment>
<reference evidence="1 2" key="1">
    <citation type="journal article" date="2023" name="Plants (Basel)">
        <title>Bridging the Gap: Combining Genomics and Transcriptomics Approaches to Understand Stylosanthes scabra, an Orphan Legume from the Brazilian Caatinga.</title>
        <authorList>
            <person name="Ferreira-Neto J.R.C."/>
            <person name="da Silva M.D."/>
            <person name="Binneck E."/>
            <person name="de Melo N.F."/>
            <person name="da Silva R.H."/>
            <person name="de Melo A.L.T.M."/>
            <person name="Pandolfi V."/>
            <person name="Bustamante F.O."/>
            <person name="Brasileiro-Vidal A.C."/>
            <person name="Benko-Iseppon A.M."/>
        </authorList>
    </citation>
    <scope>NUCLEOTIDE SEQUENCE [LARGE SCALE GENOMIC DNA]</scope>
    <source>
        <tissue evidence="1">Leaves</tissue>
    </source>
</reference>
<evidence type="ECO:0000313" key="2">
    <source>
        <dbReference type="Proteomes" id="UP001341840"/>
    </source>
</evidence>
<dbReference type="SUPFAM" id="SSF50249">
    <property type="entry name" value="Nucleic acid-binding proteins"/>
    <property type="match status" value="1"/>
</dbReference>
<name>A0ABU6V3I8_9FABA</name>
<evidence type="ECO:0000313" key="1">
    <source>
        <dbReference type="EMBL" id="MED6167899.1"/>
    </source>
</evidence>
<protein>
    <submittedName>
        <fullName evidence="1">Uncharacterized protein</fullName>
    </submittedName>
</protein>